<evidence type="ECO:0000259" key="1">
    <source>
        <dbReference type="Pfam" id="PF00534"/>
    </source>
</evidence>
<dbReference type="CDD" id="cd03801">
    <property type="entry name" value="GT4_PimA-like"/>
    <property type="match status" value="1"/>
</dbReference>
<feature type="domain" description="Glycosyltransferase subfamily 4-like N-terminal" evidence="2">
    <location>
        <begin position="17"/>
        <end position="180"/>
    </location>
</feature>
<name>T4VIY9_PARBF</name>
<dbReference type="Pfam" id="PF13439">
    <property type="entry name" value="Glyco_transf_4"/>
    <property type="match status" value="1"/>
</dbReference>
<dbReference type="InterPro" id="IPR028098">
    <property type="entry name" value="Glyco_trans_4-like_N"/>
</dbReference>
<dbReference type="SUPFAM" id="SSF53756">
    <property type="entry name" value="UDP-Glycosyltransferase/glycogen phosphorylase"/>
    <property type="match status" value="1"/>
</dbReference>
<dbReference type="InterPro" id="IPR001296">
    <property type="entry name" value="Glyco_trans_1"/>
</dbReference>
<dbReference type="RefSeq" id="WP_021433718.1">
    <property type="nucleotide sequence ID" value="NZ_AVNC01000015.1"/>
</dbReference>
<feature type="domain" description="Glycosyl transferase family 1" evidence="1">
    <location>
        <begin position="193"/>
        <end position="344"/>
    </location>
</feature>
<reference evidence="3 4" key="1">
    <citation type="submission" date="2013-06" db="EMBL/GenBank/DDBJ databases">
        <authorList>
            <person name="Walk S."/>
            <person name="Aronoff D."/>
            <person name="Young V.Y."/>
            <person name="Marsh J."/>
            <person name="Harrison L."/>
            <person name="Daugherty S.C."/>
            <person name="Shefchek K.A."/>
            <person name="Hine E.E."/>
            <person name="Tallon L.J."/>
            <person name="Sadzewicz L.K."/>
            <person name="Rasko D.A."/>
        </authorList>
    </citation>
    <scope>NUCLEOTIDE SEQUENCE [LARGE SCALE GENOMIC DNA]</scope>
    <source>
        <strain evidence="3 4">ATCC 638</strain>
    </source>
</reference>
<evidence type="ECO:0000313" key="4">
    <source>
        <dbReference type="Proteomes" id="UP000015688"/>
    </source>
</evidence>
<dbReference type="PATRIC" id="fig|1233171.3.peg.2500"/>
<dbReference type="GO" id="GO:0016757">
    <property type="term" value="F:glycosyltransferase activity"/>
    <property type="evidence" value="ECO:0007669"/>
    <property type="project" value="InterPro"/>
</dbReference>
<dbReference type="AlphaFoldDB" id="T4VIY9"/>
<gene>
    <name evidence="3" type="ORF">C672_2613</name>
</gene>
<sequence length="371" mass="43443">MKVLHICSYYIGSKLYKNLITNLDELGVSNEVYIPINSDKLINKNYKDGLKSTNYIYSKNFNNLDRLNFKLKMKKIYKDMLNKVNLSDVDVIHAHSLFVNGYIAYKLKQEKNIDYIVAVRNTDINVFFKYMPHLRTLGLEIMKSAKKVIFISHSYRDYMLENYIDEDMKLNLEVIPNGVNQFWIENICLEKKKIDNQINLIYVGEFNKNKNVESLIHATKLLNQKGYCINLNLVGKGNRLKKIKKLSSSDVEHIKIHGYMEKEQLIKLYKDAHIFAMVSQYETFGLVYVEALTQGVPVIYTKGQGFDGYFKDGYVGYSANYNDIDNICEKIEDLIKNYNEVSSFKRDKIYEFNWNTVAKKYISIYENITKS</sequence>
<dbReference type="Gene3D" id="3.40.50.2000">
    <property type="entry name" value="Glycogen Phosphorylase B"/>
    <property type="match status" value="2"/>
</dbReference>
<protein>
    <submittedName>
        <fullName evidence="3">Glycosyl transferases group 1 family protein</fullName>
    </submittedName>
</protein>
<dbReference type="PANTHER" id="PTHR45947">
    <property type="entry name" value="SULFOQUINOVOSYL TRANSFERASE SQD2"/>
    <property type="match status" value="1"/>
</dbReference>
<dbReference type="InterPro" id="IPR050194">
    <property type="entry name" value="Glycosyltransferase_grp1"/>
</dbReference>
<organism evidence="3 4">
    <name type="scientific">Paraclostridium bifermentans ATCC 638 = DSM 14991</name>
    <dbReference type="NCBI Taxonomy" id="1233171"/>
    <lineage>
        <taxon>Bacteria</taxon>
        <taxon>Bacillati</taxon>
        <taxon>Bacillota</taxon>
        <taxon>Clostridia</taxon>
        <taxon>Peptostreptococcales</taxon>
        <taxon>Peptostreptococcaceae</taxon>
        <taxon>Paraclostridium</taxon>
    </lineage>
</organism>
<proteinExistence type="predicted"/>
<accession>T4VIY9</accession>
<dbReference type="Proteomes" id="UP000015688">
    <property type="component" value="Unassembled WGS sequence"/>
</dbReference>
<dbReference type="PANTHER" id="PTHR45947:SF3">
    <property type="entry name" value="SULFOQUINOVOSYL TRANSFERASE SQD2"/>
    <property type="match status" value="1"/>
</dbReference>
<dbReference type="Pfam" id="PF00534">
    <property type="entry name" value="Glycos_transf_1"/>
    <property type="match status" value="1"/>
</dbReference>
<evidence type="ECO:0000313" key="3">
    <source>
        <dbReference type="EMBL" id="EQK43669.1"/>
    </source>
</evidence>
<keyword evidence="3" id="KW-0808">Transferase</keyword>
<evidence type="ECO:0000259" key="2">
    <source>
        <dbReference type="Pfam" id="PF13439"/>
    </source>
</evidence>
<comment type="caution">
    <text evidence="3">The sequence shown here is derived from an EMBL/GenBank/DDBJ whole genome shotgun (WGS) entry which is preliminary data.</text>
</comment>
<dbReference type="GeneID" id="67473451"/>
<dbReference type="EMBL" id="AVNC01000015">
    <property type="protein sequence ID" value="EQK43669.1"/>
    <property type="molecule type" value="Genomic_DNA"/>
</dbReference>